<proteinExistence type="inferred from homology"/>
<sequence>MTEAPSSDQLIEETLLGGPARYTRAQVEKLSGVPADYGLRIWRALGFPTPPEDEAAFTDEDVAALQEIRELLDTELVDEEMVLHLARAVGQTMGRLAGWLGGVWLRRLGQEIPDDQPVTEELVFTALAATEELRPRFERLLLHGWRRQLAASALHSLTTTAAATADPASGVALMAAGFADVVSFTRLSRRMDERELAEFVERFEATAAGIIADLGGRLVKTLGDEVFFVAADAAVAAEIALSLAGRHGVDPGFPRVRAGLAYGEVILRLGDFFGTPVNLAARLTSIAYPGAVLVDGELAAALADDDRYDFSSLRPRPLQGLGRVRPRLLRRRTS</sequence>
<dbReference type="SMART" id="SM00044">
    <property type="entry name" value="CYCc"/>
    <property type="match status" value="1"/>
</dbReference>
<dbReference type="PROSITE" id="PS50125">
    <property type="entry name" value="GUANYLATE_CYCLASE_2"/>
    <property type="match status" value="1"/>
</dbReference>
<dbReference type="AlphaFoldDB" id="D1AEE1"/>
<dbReference type="Pfam" id="PF00211">
    <property type="entry name" value="Guanylate_cyc"/>
    <property type="match status" value="1"/>
</dbReference>
<dbReference type="RefSeq" id="WP_012850541.1">
    <property type="nucleotide sequence ID" value="NC_013510.1"/>
</dbReference>
<dbReference type="InterPro" id="IPR029787">
    <property type="entry name" value="Nucleotide_cyclase"/>
</dbReference>
<dbReference type="STRING" id="471852.Tcur_0150"/>
<dbReference type="Proteomes" id="UP000001918">
    <property type="component" value="Chromosome"/>
</dbReference>
<protein>
    <submittedName>
        <fullName evidence="3">Adenylate/guanylate cyclase</fullName>
        <ecNumber evidence="3">4.6.1.1</ecNumber>
    </submittedName>
</protein>
<dbReference type="CDD" id="cd07302">
    <property type="entry name" value="CHD"/>
    <property type="match status" value="1"/>
</dbReference>
<accession>D1AEE1</accession>
<dbReference type="HOGENOM" id="CLU_043761_2_0_11"/>
<keyword evidence="3" id="KW-0456">Lyase</keyword>
<dbReference type="Gene3D" id="3.30.70.1230">
    <property type="entry name" value="Nucleotide cyclase"/>
    <property type="match status" value="1"/>
</dbReference>
<dbReference type="GO" id="GO:0009190">
    <property type="term" value="P:cyclic nucleotide biosynthetic process"/>
    <property type="evidence" value="ECO:0007669"/>
    <property type="project" value="InterPro"/>
</dbReference>
<dbReference type="GO" id="GO:0035556">
    <property type="term" value="P:intracellular signal transduction"/>
    <property type="evidence" value="ECO:0007669"/>
    <property type="project" value="InterPro"/>
</dbReference>
<keyword evidence="4" id="KW-1185">Reference proteome</keyword>
<dbReference type="InterPro" id="IPR050697">
    <property type="entry name" value="Adenylyl/Guanylyl_Cyclase_3/4"/>
</dbReference>
<dbReference type="PANTHER" id="PTHR43081">
    <property type="entry name" value="ADENYLATE CYCLASE, TERMINAL-DIFFERENTIATION SPECIFIC-RELATED"/>
    <property type="match status" value="1"/>
</dbReference>
<name>D1AEE1_THECD</name>
<dbReference type="eggNOG" id="COG2114">
    <property type="taxonomic scope" value="Bacteria"/>
</dbReference>
<gene>
    <name evidence="3" type="ordered locus">Tcur_0150</name>
</gene>
<dbReference type="EMBL" id="CP001738">
    <property type="protein sequence ID" value="ACY95757.1"/>
    <property type="molecule type" value="Genomic_DNA"/>
</dbReference>
<evidence type="ECO:0000259" key="2">
    <source>
        <dbReference type="PROSITE" id="PS50125"/>
    </source>
</evidence>
<dbReference type="GO" id="GO:0004016">
    <property type="term" value="F:adenylate cyclase activity"/>
    <property type="evidence" value="ECO:0007669"/>
    <property type="project" value="UniProtKB-EC"/>
</dbReference>
<evidence type="ECO:0000313" key="4">
    <source>
        <dbReference type="Proteomes" id="UP000001918"/>
    </source>
</evidence>
<feature type="domain" description="Guanylate cyclase" evidence="2">
    <location>
        <begin position="175"/>
        <end position="284"/>
    </location>
</feature>
<organism evidence="3 4">
    <name type="scientific">Thermomonospora curvata (strain ATCC 19995 / DSM 43183 / JCM 3096 / KCTC 9072 / NBRC 15933 / NCIMB 10081 / Henssen B9)</name>
    <dbReference type="NCBI Taxonomy" id="471852"/>
    <lineage>
        <taxon>Bacteria</taxon>
        <taxon>Bacillati</taxon>
        <taxon>Actinomycetota</taxon>
        <taxon>Actinomycetes</taxon>
        <taxon>Streptosporangiales</taxon>
        <taxon>Thermomonosporaceae</taxon>
        <taxon>Thermomonospora</taxon>
    </lineage>
</organism>
<evidence type="ECO:0000313" key="3">
    <source>
        <dbReference type="EMBL" id="ACY95757.1"/>
    </source>
</evidence>
<dbReference type="KEGG" id="tcu:Tcur_0150"/>
<dbReference type="OrthoDB" id="310836at2"/>
<dbReference type="SUPFAM" id="SSF55073">
    <property type="entry name" value="Nucleotide cyclase"/>
    <property type="match status" value="1"/>
</dbReference>
<evidence type="ECO:0000256" key="1">
    <source>
        <dbReference type="ARBA" id="ARBA00005381"/>
    </source>
</evidence>
<comment type="similarity">
    <text evidence="1">Belongs to the adenylyl cyclase class-3 family.</text>
</comment>
<dbReference type="PANTHER" id="PTHR43081:SF1">
    <property type="entry name" value="ADENYLATE CYCLASE, TERMINAL-DIFFERENTIATION SPECIFIC"/>
    <property type="match status" value="1"/>
</dbReference>
<reference evidence="3 4" key="1">
    <citation type="journal article" date="2011" name="Stand. Genomic Sci.">
        <title>Complete genome sequence of Thermomonospora curvata type strain (B9).</title>
        <authorList>
            <person name="Chertkov O."/>
            <person name="Sikorski J."/>
            <person name="Nolan M."/>
            <person name="Lapidus A."/>
            <person name="Lucas S."/>
            <person name="Del Rio T.G."/>
            <person name="Tice H."/>
            <person name="Cheng J.F."/>
            <person name="Goodwin L."/>
            <person name="Pitluck S."/>
            <person name="Liolios K."/>
            <person name="Ivanova N."/>
            <person name="Mavromatis K."/>
            <person name="Mikhailova N."/>
            <person name="Ovchinnikova G."/>
            <person name="Pati A."/>
            <person name="Chen A."/>
            <person name="Palaniappan K."/>
            <person name="Djao O.D."/>
            <person name="Land M."/>
            <person name="Hauser L."/>
            <person name="Chang Y.J."/>
            <person name="Jeffries C.D."/>
            <person name="Brettin T."/>
            <person name="Han C."/>
            <person name="Detter J.C."/>
            <person name="Rohde M."/>
            <person name="Goker M."/>
            <person name="Woyke T."/>
            <person name="Bristow J."/>
            <person name="Eisen J.A."/>
            <person name="Markowitz V."/>
            <person name="Hugenholtz P."/>
            <person name="Klenk H.P."/>
            <person name="Kyrpides N.C."/>
        </authorList>
    </citation>
    <scope>NUCLEOTIDE SEQUENCE [LARGE SCALE GENOMIC DNA]</scope>
    <source>
        <strain evidence="4">ATCC 19995 / DSM 43183 / JCM 3096 / KCTC 9072 / NBRC 15933 / NCIMB 10081 / Henssen B9</strain>
    </source>
</reference>
<dbReference type="InterPro" id="IPR001054">
    <property type="entry name" value="A/G_cyclase"/>
</dbReference>
<dbReference type="EC" id="4.6.1.1" evidence="3"/>